<dbReference type="Proteomes" id="UP000297975">
    <property type="component" value="Unassembled WGS sequence"/>
</dbReference>
<accession>A0A4Y8IEX9</accession>
<comment type="caution">
    <text evidence="1">The sequence shown here is derived from an EMBL/GenBank/DDBJ whole genome shotgun (WGS) entry which is preliminary data.</text>
</comment>
<protein>
    <recommendedName>
        <fullName evidence="3">DUF3794 domain-containing protein</fullName>
    </recommendedName>
</protein>
<evidence type="ECO:0000313" key="1">
    <source>
        <dbReference type="EMBL" id="TFB15104.1"/>
    </source>
</evidence>
<dbReference type="AlphaFoldDB" id="A0A4Y8IEX9"/>
<sequence length="216" mass="23819">MNNNFTGGQELVCINTTKVYDWVINDANFDLNVTDLDLPEDEGVQLTCDDIDTESVTCEVQPSDPAIEELNRETRTFTIGDEDVELQVVTLRKNFEVVFTLPLLAGGSAEVSAPFARSEQVILCAPDDTEIEVTFTELDCFIVDLECDPTTTPNSLDAVVNVRLCQSIQSTFDVTLELIADFCQPRDILSFPPCPTPAIPETCTSLFPNNNTPTNN</sequence>
<dbReference type="EMBL" id="SOPW01000014">
    <property type="protein sequence ID" value="TFB15104.1"/>
    <property type="molecule type" value="Genomic_DNA"/>
</dbReference>
<keyword evidence="2" id="KW-1185">Reference proteome</keyword>
<name>A0A4Y8IEX9_9BACI</name>
<evidence type="ECO:0000313" key="2">
    <source>
        <dbReference type="Proteomes" id="UP000297975"/>
    </source>
</evidence>
<gene>
    <name evidence="1" type="ORF">E3U55_12695</name>
</gene>
<organism evidence="1 2">
    <name type="scientific">Filobacillus milosensis</name>
    <dbReference type="NCBI Taxonomy" id="94137"/>
    <lineage>
        <taxon>Bacteria</taxon>
        <taxon>Bacillati</taxon>
        <taxon>Bacillota</taxon>
        <taxon>Bacilli</taxon>
        <taxon>Bacillales</taxon>
        <taxon>Bacillaceae</taxon>
        <taxon>Filobacillus</taxon>
    </lineage>
</organism>
<evidence type="ECO:0008006" key="3">
    <source>
        <dbReference type="Google" id="ProtNLM"/>
    </source>
</evidence>
<reference evidence="1 2" key="1">
    <citation type="submission" date="2019-03" db="EMBL/GenBank/DDBJ databases">
        <authorList>
            <person name="He R.-H."/>
        </authorList>
    </citation>
    <scope>NUCLEOTIDE SEQUENCE [LARGE SCALE GENOMIC DNA]</scope>
    <source>
        <strain evidence="2">SH 714</strain>
    </source>
</reference>
<dbReference type="RefSeq" id="WP_134340847.1">
    <property type="nucleotide sequence ID" value="NZ_SOPW01000014.1"/>
</dbReference>
<dbReference type="OrthoDB" id="2680078at2"/>
<proteinExistence type="predicted"/>